<evidence type="ECO:0000313" key="3">
    <source>
        <dbReference type="Proteomes" id="UP001145069"/>
    </source>
</evidence>
<dbReference type="InterPro" id="IPR020205">
    <property type="entry name" value="Uncharacterised_YwnF_TM"/>
</dbReference>
<keyword evidence="1" id="KW-0812">Transmembrane</keyword>
<keyword evidence="3" id="KW-1185">Reference proteome</keyword>
<sequence>MKITDWSEMPSYVIKEMEKIESKILPYTQKAAKYSFWSLPLILLSIFNLFFLLFILPDRNLPVLIVYGLIGAIGLAFSKEAKFYQREVLKRSIHCMIERIKDSDIVPNVTKEDYIRRIQQQSISSYYYFIEFLKEEHRMKYTYY</sequence>
<comment type="caution">
    <text evidence="2">The sequence shown here is derived from an EMBL/GenBank/DDBJ whole genome shotgun (WGS) entry which is preliminary data.</text>
</comment>
<evidence type="ECO:0000313" key="2">
    <source>
        <dbReference type="EMBL" id="MDC3418629.1"/>
    </source>
</evidence>
<evidence type="ECO:0000256" key="1">
    <source>
        <dbReference type="SAM" id="Phobius"/>
    </source>
</evidence>
<dbReference type="Proteomes" id="UP001145069">
    <property type="component" value="Unassembled WGS sequence"/>
</dbReference>
<dbReference type="AlphaFoldDB" id="A0A9X4AGF5"/>
<organism evidence="2 3">
    <name type="scientific">Aquibacillus salsiterrae</name>
    <dbReference type="NCBI Taxonomy" id="2950439"/>
    <lineage>
        <taxon>Bacteria</taxon>
        <taxon>Bacillati</taxon>
        <taxon>Bacillota</taxon>
        <taxon>Bacilli</taxon>
        <taxon>Bacillales</taxon>
        <taxon>Bacillaceae</taxon>
        <taxon>Aquibacillus</taxon>
    </lineage>
</organism>
<dbReference type="Pfam" id="PF17370">
    <property type="entry name" value="DUF5392"/>
    <property type="match status" value="1"/>
</dbReference>
<feature type="transmembrane region" description="Helical" evidence="1">
    <location>
        <begin position="61"/>
        <end position="78"/>
    </location>
</feature>
<reference evidence="2" key="1">
    <citation type="submission" date="2022-06" db="EMBL/GenBank/DDBJ databases">
        <title>Aquibacillus sp. a new bacterium isolated from soil saline samples.</title>
        <authorList>
            <person name="Galisteo C."/>
            <person name="De La Haba R."/>
            <person name="Sanchez-Porro C."/>
            <person name="Ventosa A."/>
        </authorList>
    </citation>
    <scope>NUCLEOTIDE SEQUENCE</scope>
    <source>
        <strain evidence="2">3ASR75-54</strain>
    </source>
</reference>
<name>A0A9X4AGF5_9BACI</name>
<keyword evidence="1" id="KW-1133">Transmembrane helix</keyword>
<keyword evidence="1" id="KW-0472">Membrane</keyword>
<protein>
    <submittedName>
        <fullName evidence="2">YwnF family protein</fullName>
    </submittedName>
</protein>
<dbReference type="RefSeq" id="WP_272447697.1">
    <property type="nucleotide sequence ID" value="NZ_JAMQKC010000036.1"/>
</dbReference>
<dbReference type="EMBL" id="JAMQKC010000036">
    <property type="protein sequence ID" value="MDC3418629.1"/>
    <property type="molecule type" value="Genomic_DNA"/>
</dbReference>
<proteinExistence type="predicted"/>
<gene>
    <name evidence="2" type="ORF">NC799_17365</name>
</gene>
<feature type="transmembrane region" description="Helical" evidence="1">
    <location>
        <begin position="34"/>
        <end position="55"/>
    </location>
</feature>
<accession>A0A9X4AGF5</accession>